<gene>
    <name evidence="1" type="ORF">NBRC116591_10650</name>
</gene>
<dbReference type="Proteomes" id="UP001465153">
    <property type="component" value="Unassembled WGS sequence"/>
</dbReference>
<reference evidence="1 2" key="1">
    <citation type="submission" date="2024-04" db="EMBL/GenBank/DDBJ databases">
        <title>Draft genome sequence of Sessilibacter corallicola NBRC 116591.</title>
        <authorList>
            <person name="Miyakawa T."/>
            <person name="Kusuya Y."/>
            <person name="Miura T."/>
        </authorList>
    </citation>
    <scope>NUCLEOTIDE SEQUENCE [LARGE SCALE GENOMIC DNA]</scope>
    <source>
        <strain evidence="1 2">KU-00831-HH</strain>
    </source>
</reference>
<name>A0ABQ0A6H6_9GAMM</name>
<proteinExistence type="predicted"/>
<accession>A0ABQ0A6H6</accession>
<keyword evidence="2" id="KW-1185">Reference proteome</keyword>
<comment type="caution">
    <text evidence="1">The sequence shown here is derived from an EMBL/GenBank/DDBJ whole genome shotgun (WGS) entry which is preliminary data.</text>
</comment>
<protein>
    <submittedName>
        <fullName evidence="1">Uncharacterized protein</fullName>
    </submittedName>
</protein>
<organism evidence="1 2">
    <name type="scientific">Sessilibacter corallicola</name>
    <dbReference type="NCBI Taxonomy" id="2904075"/>
    <lineage>
        <taxon>Bacteria</taxon>
        <taxon>Pseudomonadati</taxon>
        <taxon>Pseudomonadota</taxon>
        <taxon>Gammaproteobacteria</taxon>
        <taxon>Cellvibrionales</taxon>
        <taxon>Cellvibrionaceae</taxon>
        <taxon>Sessilibacter</taxon>
    </lineage>
</organism>
<evidence type="ECO:0000313" key="2">
    <source>
        <dbReference type="Proteomes" id="UP001465153"/>
    </source>
</evidence>
<sequence>MDTGPIQPQYFSANIQHLDEQYLLFDSFTYHSFYVKKYIIVNSEITQANELINKVISNKIGLLVTKQSY</sequence>
<evidence type="ECO:0000313" key="1">
    <source>
        <dbReference type="EMBL" id="GAA6167255.1"/>
    </source>
</evidence>
<dbReference type="EMBL" id="BAABWN010000003">
    <property type="protein sequence ID" value="GAA6167255.1"/>
    <property type="molecule type" value="Genomic_DNA"/>
</dbReference>